<accession>G2EFZ9</accession>
<dbReference type="Proteomes" id="UP000003730">
    <property type="component" value="Unassembled WGS sequence"/>
</dbReference>
<protein>
    <recommendedName>
        <fullName evidence="1">Transposase IS200-like domain-containing protein</fullName>
    </recommendedName>
</protein>
<evidence type="ECO:0000313" key="2">
    <source>
        <dbReference type="EMBL" id="EGV42641.1"/>
    </source>
</evidence>
<dbReference type="GO" id="GO:0004803">
    <property type="term" value="F:transposase activity"/>
    <property type="evidence" value="ECO:0007669"/>
    <property type="project" value="InterPro"/>
</dbReference>
<dbReference type="AlphaFoldDB" id="G2EFZ9"/>
<feature type="domain" description="Transposase IS200-like" evidence="1">
    <location>
        <begin position="15"/>
        <end position="164"/>
    </location>
</feature>
<evidence type="ECO:0000259" key="1">
    <source>
        <dbReference type="SMART" id="SM01321"/>
    </source>
</evidence>
<evidence type="ECO:0000313" key="3">
    <source>
        <dbReference type="Proteomes" id="UP000003730"/>
    </source>
</evidence>
<dbReference type="EMBL" id="AFXZ01000048">
    <property type="protein sequence ID" value="EGV42641.1"/>
    <property type="molecule type" value="Genomic_DNA"/>
</dbReference>
<dbReference type="SUPFAM" id="SSF143422">
    <property type="entry name" value="Transposase IS200-like"/>
    <property type="match status" value="1"/>
</dbReference>
<dbReference type="SMART" id="SM01321">
    <property type="entry name" value="Y1_Tnp"/>
    <property type="match status" value="1"/>
</dbReference>
<organism evidence="2 3">
    <name type="scientific">Bizionia argentinensis JUB59</name>
    <dbReference type="NCBI Taxonomy" id="1046627"/>
    <lineage>
        <taxon>Bacteria</taxon>
        <taxon>Pseudomonadati</taxon>
        <taxon>Bacteroidota</taxon>
        <taxon>Flavobacteriia</taxon>
        <taxon>Flavobacteriales</taxon>
        <taxon>Flavobacteriaceae</taxon>
        <taxon>Bizionia</taxon>
    </lineage>
</organism>
<dbReference type="InterPro" id="IPR036515">
    <property type="entry name" value="Transposase_17_sf"/>
</dbReference>
<gene>
    <name evidence="2" type="ORF">BZARG_3019</name>
</gene>
<dbReference type="PANTHER" id="PTHR36966">
    <property type="entry name" value="REP-ASSOCIATED TYROSINE TRANSPOSASE"/>
    <property type="match status" value="1"/>
</dbReference>
<reference evidence="2 3" key="1">
    <citation type="journal article" date="2008" name="Int. J. Syst. Evol. Microbiol.">
        <title>Bizionia argentinensis sp. nov., isolated from surface marine water in Antarctica.</title>
        <authorList>
            <person name="Bercovich A."/>
            <person name="Vazquez S.C."/>
            <person name="Yankilevich P."/>
            <person name="Coria S.H."/>
            <person name="Foti M."/>
            <person name="Hernandez E."/>
            <person name="Vidal A."/>
            <person name="Ruberto L."/>
            <person name="Melo C."/>
            <person name="Marenssi S."/>
            <person name="Criscuolo M."/>
            <person name="Memoli M."/>
            <person name="Arguelles M."/>
            <person name="Mac Cormack W.P."/>
        </authorList>
    </citation>
    <scope>NUCLEOTIDE SEQUENCE [LARGE SCALE GENOMIC DNA]</scope>
    <source>
        <strain evidence="2 3">JUB59</strain>
    </source>
</reference>
<dbReference type="Gene3D" id="3.30.70.1290">
    <property type="entry name" value="Transposase IS200-like"/>
    <property type="match status" value="1"/>
</dbReference>
<dbReference type="PANTHER" id="PTHR36966:SF1">
    <property type="entry name" value="REP-ASSOCIATED TYROSINE TRANSPOSASE"/>
    <property type="match status" value="1"/>
</dbReference>
<dbReference type="eggNOG" id="COG1943">
    <property type="taxonomic scope" value="Bacteria"/>
</dbReference>
<dbReference type="GO" id="GO:0043565">
    <property type="term" value="F:sequence-specific DNA binding"/>
    <property type="evidence" value="ECO:0007669"/>
    <property type="project" value="TreeGrafter"/>
</dbReference>
<dbReference type="OrthoDB" id="9794403at2"/>
<comment type="caution">
    <text evidence="2">The sequence shown here is derived from an EMBL/GenBank/DDBJ whole genome shotgun (WGS) entry which is preliminary data.</text>
</comment>
<dbReference type="InterPro" id="IPR052715">
    <property type="entry name" value="RAYT_transposase"/>
</dbReference>
<dbReference type="RefSeq" id="WP_008638775.1">
    <property type="nucleotide sequence ID" value="NZ_AFXZ01000048.1"/>
</dbReference>
<dbReference type="GO" id="GO:0006313">
    <property type="term" value="P:DNA transposition"/>
    <property type="evidence" value="ECO:0007669"/>
    <property type="project" value="InterPro"/>
</dbReference>
<proteinExistence type="predicted"/>
<name>G2EFZ9_9FLAO</name>
<sequence>MKNRKRNRLKGYDYSRDNLYFVTVCVQDRLCCFGEVIDVGQGIARELSVREEIPAKCIMKLNVYGLIVQERLLWLQEQYPYVVIDNFVVMPNHVHAIIEIDRLRIPVVGIKIKSLSSLMGAFKTTSSKLIHEIGFLDFSWQRSFHYHINKTKIAYQNISNYIDF</sequence>
<dbReference type="InterPro" id="IPR002686">
    <property type="entry name" value="Transposase_17"/>
</dbReference>
<keyword evidence="3" id="KW-1185">Reference proteome</keyword>
<dbReference type="STRING" id="1046627.BZARG_3019"/>